<dbReference type="GO" id="GO:0016020">
    <property type="term" value="C:membrane"/>
    <property type="evidence" value="ECO:0007669"/>
    <property type="project" value="UniProtKB-SubCell"/>
</dbReference>
<keyword evidence="8" id="KW-1185">Reference proteome</keyword>
<gene>
    <name evidence="7" type="ORF">JJB11_14200</name>
</gene>
<dbReference type="InterPro" id="IPR002549">
    <property type="entry name" value="AI-2E-like"/>
</dbReference>
<evidence type="ECO:0000256" key="3">
    <source>
        <dbReference type="ARBA" id="ARBA00022692"/>
    </source>
</evidence>
<name>A0A934WN71_9BURK</name>
<dbReference type="AlphaFoldDB" id="A0A934WN71"/>
<keyword evidence="4 6" id="KW-1133">Transmembrane helix</keyword>
<evidence type="ECO:0000256" key="2">
    <source>
        <dbReference type="ARBA" id="ARBA00009773"/>
    </source>
</evidence>
<accession>A0A934WN71</accession>
<feature type="transmembrane region" description="Helical" evidence="6">
    <location>
        <begin position="189"/>
        <end position="210"/>
    </location>
</feature>
<dbReference type="Pfam" id="PF01594">
    <property type="entry name" value="AI-2E_transport"/>
    <property type="match status" value="1"/>
</dbReference>
<comment type="similarity">
    <text evidence="2">Belongs to the autoinducer-2 exporter (AI-2E) (TC 2.A.86) family.</text>
</comment>
<feature type="transmembrane region" description="Helical" evidence="6">
    <location>
        <begin position="6"/>
        <end position="29"/>
    </location>
</feature>
<feature type="transmembrane region" description="Helical" evidence="6">
    <location>
        <begin position="216"/>
        <end position="233"/>
    </location>
</feature>
<protein>
    <submittedName>
        <fullName evidence="7">AI-2E family transporter</fullName>
    </submittedName>
</protein>
<reference evidence="7" key="2">
    <citation type="submission" date="2021-01" db="EMBL/GenBank/DDBJ databases">
        <authorList>
            <person name="Kang M."/>
        </authorList>
    </citation>
    <scope>NUCLEOTIDE SEQUENCE</scope>
    <source>
        <strain evidence="7">KACC 17527</strain>
    </source>
</reference>
<evidence type="ECO:0000256" key="5">
    <source>
        <dbReference type="ARBA" id="ARBA00023136"/>
    </source>
</evidence>
<dbReference type="EMBL" id="JAEPWM010000005">
    <property type="protein sequence ID" value="MBK6007248.1"/>
    <property type="molecule type" value="Genomic_DNA"/>
</dbReference>
<keyword evidence="5 6" id="KW-0472">Membrane</keyword>
<feature type="transmembrane region" description="Helical" evidence="6">
    <location>
        <begin position="136"/>
        <end position="156"/>
    </location>
</feature>
<evidence type="ECO:0000256" key="6">
    <source>
        <dbReference type="SAM" id="Phobius"/>
    </source>
</evidence>
<comment type="subcellular location">
    <subcellularLocation>
        <location evidence="1">Membrane</location>
        <topology evidence="1">Multi-pass membrane protein</topology>
    </subcellularLocation>
</comment>
<dbReference type="RefSeq" id="WP_201172240.1">
    <property type="nucleotide sequence ID" value="NZ_JAEPWM010000005.1"/>
</dbReference>
<evidence type="ECO:0000256" key="4">
    <source>
        <dbReference type="ARBA" id="ARBA00022989"/>
    </source>
</evidence>
<sequence>MSAAVVVALALLAVLWLHVLGVLICALVAHSVYRRLMRLLERKLPARTATVAAILFTVLALAVLAWAVWQATALLSSPTGGVPSLLQFLAETLDRLRSSLPAWIADRIPKSADDFTRVAASWLRGHAQKLQLWGHAALRAAAHVLVGLIIGLLAAFERKPRAASPWAVACAESLANVARAFDLIVSAQVRIALINTVLTAAYVFVVLPLAGTHLPLARTLVAVTLLTGFVPIVGNLVSSAAIVIASLAAGTGVTVASVAFLLGVHKLEYFLNAHFVGRSANVPAFCLLGGIVALEAAFGVSGLLAAPIYCAWLFGELQAAGLLAPDPPR</sequence>
<reference evidence="7" key="1">
    <citation type="journal article" date="2012" name="J. Microbiol. Biotechnol.">
        <title>Ramlibacter ginsenosidimutans sp. nov., with ginsenoside-converting activity.</title>
        <authorList>
            <person name="Wang L."/>
            <person name="An D.S."/>
            <person name="Kim S.G."/>
            <person name="Jin F.X."/>
            <person name="Kim S.C."/>
            <person name="Lee S.T."/>
            <person name="Im W.T."/>
        </authorList>
    </citation>
    <scope>NUCLEOTIDE SEQUENCE</scope>
    <source>
        <strain evidence="7">KACC 17527</strain>
    </source>
</reference>
<feature type="transmembrane region" description="Helical" evidence="6">
    <location>
        <begin position="49"/>
        <end position="69"/>
    </location>
</feature>
<comment type="caution">
    <text evidence="7">The sequence shown here is derived from an EMBL/GenBank/DDBJ whole genome shotgun (WGS) entry which is preliminary data.</text>
</comment>
<evidence type="ECO:0000313" key="7">
    <source>
        <dbReference type="EMBL" id="MBK6007248.1"/>
    </source>
</evidence>
<organism evidence="7 8">
    <name type="scientific">Ramlibacter ginsenosidimutans</name>
    <dbReference type="NCBI Taxonomy" id="502333"/>
    <lineage>
        <taxon>Bacteria</taxon>
        <taxon>Pseudomonadati</taxon>
        <taxon>Pseudomonadota</taxon>
        <taxon>Betaproteobacteria</taxon>
        <taxon>Burkholderiales</taxon>
        <taxon>Comamonadaceae</taxon>
        <taxon>Ramlibacter</taxon>
    </lineage>
</organism>
<proteinExistence type="inferred from homology"/>
<feature type="transmembrane region" description="Helical" evidence="6">
    <location>
        <begin position="240"/>
        <end position="262"/>
    </location>
</feature>
<dbReference type="Proteomes" id="UP000630528">
    <property type="component" value="Unassembled WGS sequence"/>
</dbReference>
<evidence type="ECO:0000313" key="8">
    <source>
        <dbReference type="Proteomes" id="UP000630528"/>
    </source>
</evidence>
<feature type="transmembrane region" description="Helical" evidence="6">
    <location>
        <begin position="282"/>
        <end position="314"/>
    </location>
</feature>
<evidence type="ECO:0000256" key="1">
    <source>
        <dbReference type="ARBA" id="ARBA00004141"/>
    </source>
</evidence>
<keyword evidence="3 6" id="KW-0812">Transmembrane</keyword>